<comment type="caution">
    <text evidence="2">The sequence shown here is derived from an EMBL/GenBank/DDBJ whole genome shotgun (WGS) entry which is preliminary data.</text>
</comment>
<dbReference type="Proteomes" id="UP000663829">
    <property type="component" value="Unassembled WGS sequence"/>
</dbReference>
<keyword evidence="1" id="KW-0472">Membrane</keyword>
<keyword evidence="1" id="KW-1133">Transmembrane helix</keyword>
<dbReference type="EMBL" id="CAJOBC010009244">
    <property type="protein sequence ID" value="CAF3982839.1"/>
    <property type="molecule type" value="Genomic_DNA"/>
</dbReference>
<dbReference type="Proteomes" id="UP000681722">
    <property type="component" value="Unassembled WGS sequence"/>
</dbReference>
<gene>
    <name evidence="2" type="ORF">GPM918_LOCUS24604</name>
    <name evidence="3" type="ORF">SRO942_LOCUS24608</name>
</gene>
<feature type="transmembrane region" description="Helical" evidence="1">
    <location>
        <begin position="387"/>
        <end position="410"/>
    </location>
</feature>
<accession>A0A814XR67</accession>
<name>A0A814XR67_9BILA</name>
<protein>
    <submittedName>
        <fullName evidence="2">Uncharacterized protein</fullName>
    </submittedName>
</protein>
<feature type="non-terminal residue" evidence="2">
    <location>
        <position position="806"/>
    </location>
</feature>
<evidence type="ECO:0000313" key="2">
    <source>
        <dbReference type="EMBL" id="CAF1219287.1"/>
    </source>
</evidence>
<dbReference type="AlphaFoldDB" id="A0A814XR67"/>
<reference evidence="2" key="1">
    <citation type="submission" date="2021-02" db="EMBL/GenBank/DDBJ databases">
        <authorList>
            <person name="Nowell W R."/>
        </authorList>
    </citation>
    <scope>NUCLEOTIDE SEQUENCE</scope>
</reference>
<evidence type="ECO:0000256" key="1">
    <source>
        <dbReference type="SAM" id="Phobius"/>
    </source>
</evidence>
<organism evidence="2 4">
    <name type="scientific">Didymodactylos carnosus</name>
    <dbReference type="NCBI Taxonomy" id="1234261"/>
    <lineage>
        <taxon>Eukaryota</taxon>
        <taxon>Metazoa</taxon>
        <taxon>Spiralia</taxon>
        <taxon>Gnathifera</taxon>
        <taxon>Rotifera</taxon>
        <taxon>Eurotatoria</taxon>
        <taxon>Bdelloidea</taxon>
        <taxon>Philodinida</taxon>
        <taxon>Philodinidae</taxon>
        <taxon>Didymodactylos</taxon>
    </lineage>
</organism>
<dbReference type="EMBL" id="CAJNOQ010009241">
    <property type="protein sequence ID" value="CAF1219287.1"/>
    <property type="molecule type" value="Genomic_DNA"/>
</dbReference>
<evidence type="ECO:0000313" key="4">
    <source>
        <dbReference type="Proteomes" id="UP000663829"/>
    </source>
</evidence>
<proteinExistence type="predicted"/>
<sequence length="806" mass="95156">SRILLRRIVEKLKVHLKQLNLFPSHHLDQSSEAKNTHLLIIKCQRQITRLFLLVALITLFIIILYTLLLKERHIHIVQNPTLLTYQELYNKYSMSLECPCSHLLIKYDRFIQIQATFHQICTSMFINPVWFQHFYRPYQALFLTDFRIYGVPSFFALLTFCQLANETVRDSVVQFYTTAYISPSVQPLSEFHKKVKLFVTNFESQVPSTFKRTLQLIRQTTYANQLQTTSDTKYSFKNRSNNRIGVRSIISQYSSSNCSCVNNAMKCFDETGIRDEDELLLFTVPNFYRGCYVTEGLYVSTLDCFYSKTCLEKLQSYMPVSTNFTSLNSSISRYLSNTTLGTIIDTLMIETWHDNISYQSYYNSCQPQYCRYTFIRRKDYIFLSKTLMSVFGGLFKWFKISTSLLIFILLKIQQRFWTKKLSIQKFLRFIYKKLIQLNLFQKDKQMSSEEDIRFERRITWFYIISVALTLCILTIYNISLPHTKTIKFDWPDLITYNKLNKKYRLENFQCYCSRVFIKYRLFIHLQPVYHPICSSVYIQQSWINYLSNNGQINEILYFNNKDFRLTASSQFQMLSILCQSINKTVHDSIEQFYSNGYVNSKVLSKKLFYSQTSSNIKQFKIHTRNIYTEVFGLIRNLTHINQIPTTYSTNFKWFIKDNDYKTNPVLKIAPVQYNNNSCSCSRTSKCVEPAKFYNKTTTVIPGFHIGCLPVESIMQSSLKCLYSEICINKIKSHVKQSTIDPKITVALHHSSSSRFPPDMIVEEIIKKLMIENWSKNISFNAYYQECLPKYCIYTCGNLETEQQYPR</sequence>
<keyword evidence="1" id="KW-0812">Transmembrane</keyword>
<feature type="transmembrane region" description="Helical" evidence="1">
    <location>
        <begin position="460"/>
        <end position="478"/>
    </location>
</feature>
<feature type="transmembrane region" description="Helical" evidence="1">
    <location>
        <begin position="50"/>
        <end position="69"/>
    </location>
</feature>
<evidence type="ECO:0000313" key="3">
    <source>
        <dbReference type="EMBL" id="CAF3982839.1"/>
    </source>
</evidence>
<keyword evidence="4" id="KW-1185">Reference proteome</keyword>